<feature type="region of interest" description="Disordered" evidence="1">
    <location>
        <begin position="82"/>
        <end position="111"/>
    </location>
</feature>
<dbReference type="AlphaFoldDB" id="A0AAV0C626"/>
<dbReference type="Proteomes" id="UP001152523">
    <property type="component" value="Unassembled WGS sequence"/>
</dbReference>
<name>A0AAV0C626_9ASTE</name>
<gene>
    <name evidence="2" type="ORF">CEPIT_LOCUS2537</name>
</gene>
<comment type="caution">
    <text evidence="2">The sequence shown here is derived from an EMBL/GenBank/DDBJ whole genome shotgun (WGS) entry which is preliminary data.</text>
</comment>
<proteinExistence type="predicted"/>
<feature type="region of interest" description="Disordered" evidence="1">
    <location>
        <begin position="1"/>
        <end position="31"/>
    </location>
</feature>
<reference evidence="2" key="1">
    <citation type="submission" date="2022-07" db="EMBL/GenBank/DDBJ databases">
        <authorList>
            <person name="Macas J."/>
            <person name="Novak P."/>
            <person name="Neumann P."/>
        </authorList>
    </citation>
    <scope>NUCLEOTIDE SEQUENCE</scope>
</reference>
<accession>A0AAV0C626</accession>
<sequence length="111" mass="13014">MTAPLHSHSAPAQLQGMRSRPDHEENAPLNQHTYRHFRALVNWCKKMLIQSRNAERITKNREEDWKRKHTYRREIGEEIWGRTAEEGGRTFGGGKNRGRRRVRGPEEKGGK</sequence>
<protein>
    <submittedName>
        <fullName evidence="2">Uncharacterized protein</fullName>
    </submittedName>
</protein>
<evidence type="ECO:0000313" key="3">
    <source>
        <dbReference type="Proteomes" id="UP001152523"/>
    </source>
</evidence>
<keyword evidence="3" id="KW-1185">Reference proteome</keyword>
<evidence type="ECO:0000256" key="1">
    <source>
        <dbReference type="SAM" id="MobiDB-lite"/>
    </source>
</evidence>
<organism evidence="2 3">
    <name type="scientific">Cuscuta epithymum</name>
    <dbReference type="NCBI Taxonomy" id="186058"/>
    <lineage>
        <taxon>Eukaryota</taxon>
        <taxon>Viridiplantae</taxon>
        <taxon>Streptophyta</taxon>
        <taxon>Embryophyta</taxon>
        <taxon>Tracheophyta</taxon>
        <taxon>Spermatophyta</taxon>
        <taxon>Magnoliopsida</taxon>
        <taxon>eudicotyledons</taxon>
        <taxon>Gunneridae</taxon>
        <taxon>Pentapetalae</taxon>
        <taxon>asterids</taxon>
        <taxon>lamiids</taxon>
        <taxon>Solanales</taxon>
        <taxon>Convolvulaceae</taxon>
        <taxon>Cuscuteae</taxon>
        <taxon>Cuscuta</taxon>
        <taxon>Cuscuta subgen. Cuscuta</taxon>
    </lineage>
</organism>
<evidence type="ECO:0000313" key="2">
    <source>
        <dbReference type="EMBL" id="CAH9067202.1"/>
    </source>
</evidence>
<dbReference type="EMBL" id="CAMAPF010000012">
    <property type="protein sequence ID" value="CAH9067202.1"/>
    <property type="molecule type" value="Genomic_DNA"/>
</dbReference>